<feature type="region of interest" description="Disordered" evidence="1">
    <location>
        <begin position="1"/>
        <end position="84"/>
    </location>
</feature>
<dbReference type="AlphaFoldDB" id="A0A8H7E2A3"/>
<reference evidence="2" key="1">
    <citation type="submission" date="2020-02" db="EMBL/GenBank/DDBJ databases">
        <authorList>
            <person name="Palmer J.M."/>
        </authorList>
    </citation>
    <scope>NUCLEOTIDE SEQUENCE</scope>
    <source>
        <strain evidence="2">EPUS1.4</strain>
        <tissue evidence="2">Thallus</tissue>
    </source>
</reference>
<accession>A0A8H7E2A3</accession>
<keyword evidence="3" id="KW-1185">Reference proteome</keyword>
<gene>
    <name evidence="2" type="ORF">GJ744_012189</name>
</gene>
<evidence type="ECO:0000256" key="1">
    <source>
        <dbReference type="SAM" id="MobiDB-lite"/>
    </source>
</evidence>
<feature type="compositionally biased region" description="Polar residues" evidence="1">
    <location>
        <begin position="1"/>
        <end position="20"/>
    </location>
</feature>
<evidence type="ECO:0000313" key="2">
    <source>
        <dbReference type="EMBL" id="KAF7506125.1"/>
    </source>
</evidence>
<feature type="compositionally biased region" description="Basic and acidic residues" evidence="1">
    <location>
        <begin position="55"/>
        <end position="68"/>
    </location>
</feature>
<protein>
    <submittedName>
        <fullName evidence="2">Uncharacterized protein</fullName>
    </submittedName>
</protein>
<comment type="caution">
    <text evidence="2">The sequence shown here is derived from an EMBL/GenBank/DDBJ whole genome shotgun (WGS) entry which is preliminary data.</text>
</comment>
<evidence type="ECO:0000313" key="3">
    <source>
        <dbReference type="Proteomes" id="UP000606974"/>
    </source>
</evidence>
<sequence>MLPSQASNARHLTTTVQGNNREALKEGIDNKTPGLPIHSKQPWFGVRTYGGSSKEAGHLEAKGKDKGKGKAARFTPTSMFPRCR</sequence>
<dbReference type="EMBL" id="JAACFV010000093">
    <property type="protein sequence ID" value="KAF7506125.1"/>
    <property type="molecule type" value="Genomic_DNA"/>
</dbReference>
<proteinExistence type="predicted"/>
<dbReference type="Proteomes" id="UP000606974">
    <property type="component" value="Unassembled WGS sequence"/>
</dbReference>
<organism evidence="2 3">
    <name type="scientific">Endocarpon pusillum</name>
    <dbReference type="NCBI Taxonomy" id="364733"/>
    <lineage>
        <taxon>Eukaryota</taxon>
        <taxon>Fungi</taxon>
        <taxon>Dikarya</taxon>
        <taxon>Ascomycota</taxon>
        <taxon>Pezizomycotina</taxon>
        <taxon>Eurotiomycetes</taxon>
        <taxon>Chaetothyriomycetidae</taxon>
        <taxon>Verrucariales</taxon>
        <taxon>Verrucariaceae</taxon>
        <taxon>Endocarpon</taxon>
    </lineage>
</organism>
<name>A0A8H7E2A3_9EURO</name>